<proteinExistence type="inferred from homology"/>
<keyword evidence="4" id="KW-0804">Transcription</keyword>
<dbReference type="GO" id="GO:0006351">
    <property type="term" value="P:DNA-templated transcription"/>
    <property type="evidence" value="ECO:0007669"/>
    <property type="project" value="TreeGrafter"/>
</dbReference>
<evidence type="ECO:0000313" key="6">
    <source>
        <dbReference type="EMBL" id="NIA68895.1"/>
    </source>
</evidence>
<dbReference type="PANTHER" id="PTHR30537:SF3">
    <property type="entry name" value="TRANSCRIPTIONAL REGULATORY PROTEIN"/>
    <property type="match status" value="1"/>
</dbReference>
<dbReference type="Pfam" id="PF03466">
    <property type="entry name" value="LysR_substrate"/>
    <property type="match status" value="1"/>
</dbReference>
<dbReference type="PANTHER" id="PTHR30537">
    <property type="entry name" value="HTH-TYPE TRANSCRIPTIONAL REGULATOR"/>
    <property type="match status" value="1"/>
</dbReference>
<evidence type="ECO:0000256" key="3">
    <source>
        <dbReference type="ARBA" id="ARBA00023125"/>
    </source>
</evidence>
<dbReference type="GO" id="GO:0043565">
    <property type="term" value="F:sequence-specific DNA binding"/>
    <property type="evidence" value="ECO:0007669"/>
    <property type="project" value="TreeGrafter"/>
</dbReference>
<dbReference type="InterPro" id="IPR036388">
    <property type="entry name" value="WH-like_DNA-bd_sf"/>
</dbReference>
<dbReference type="EMBL" id="JAAQPH010000006">
    <property type="protein sequence ID" value="NIA68895.1"/>
    <property type="molecule type" value="Genomic_DNA"/>
</dbReference>
<dbReference type="Proteomes" id="UP000761264">
    <property type="component" value="Unassembled WGS sequence"/>
</dbReference>
<sequence length="295" mass="33356">MDWDNLRIFLALAREKSVRGAATGLGVSHSTVSRRIDAFEQTLGVRLFERLPDGYVLTPFGEDMIQTARRLEEAVNGLQRRVLGQDARLRGDLRVTMPDLLAAKLLMPDLVAFGERYPDINLEVAISYTPFDLGRREADVAIRITRDPPEPLIGRKIITYARATYASRDYLSRHDPEHAPESVTWIGWDDRSRHPRWVRDSSFPNASVRGRLNNAMVQLAAAKAGMGLAMLPCFMGDTEADLRRVPPGKPEPAWDIWILTHEDLRATARVRAFMDFMAEAFLGHRDLLEGRLPQV</sequence>
<accession>A0A967C5H8</accession>
<dbReference type="Gene3D" id="1.10.10.10">
    <property type="entry name" value="Winged helix-like DNA-binding domain superfamily/Winged helix DNA-binding domain"/>
    <property type="match status" value="1"/>
</dbReference>
<organism evidence="6 7">
    <name type="scientific">Pelagibius litoralis</name>
    <dbReference type="NCBI Taxonomy" id="374515"/>
    <lineage>
        <taxon>Bacteria</taxon>
        <taxon>Pseudomonadati</taxon>
        <taxon>Pseudomonadota</taxon>
        <taxon>Alphaproteobacteria</taxon>
        <taxon>Rhodospirillales</taxon>
        <taxon>Rhodovibrionaceae</taxon>
        <taxon>Pelagibius</taxon>
    </lineage>
</organism>
<dbReference type="Pfam" id="PF00126">
    <property type="entry name" value="HTH_1"/>
    <property type="match status" value="1"/>
</dbReference>
<dbReference type="InterPro" id="IPR036390">
    <property type="entry name" value="WH_DNA-bd_sf"/>
</dbReference>
<dbReference type="InterPro" id="IPR000847">
    <property type="entry name" value="LysR_HTH_N"/>
</dbReference>
<dbReference type="Gene3D" id="3.40.190.290">
    <property type="match status" value="1"/>
</dbReference>
<comment type="caution">
    <text evidence="6">The sequence shown here is derived from an EMBL/GenBank/DDBJ whole genome shotgun (WGS) entry which is preliminary data.</text>
</comment>
<keyword evidence="3" id="KW-0238">DNA-binding</keyword>
<evidence type="ECO:0000256" key="4">
    <source>
        <dbReference type="ARBA" id="ARBA00023163"/>
    </source>
</evidence>
<evidence type="ECO:0000256" key="1">
    <source>
        <dbReference type="ARBA" id="ARBA00009437"/>
    </source>
</evidence>
<dbReference type="AlphaFoldDB" id="A0A967C5H8"/>
<dbReference type="PROSITE" id="PS50931">
    <property type="entry name" value="HTH_LYSR"/>
    <property type="match status" value="1"/>
</dbReference>
<protein>
    <submittedName>
        <fullName evidence="6">LysR family transcriptional regulator</fullName>
    </submittedName>
</protein>
<keyword evidence="7" id="KW-1185">Reference proteome</keyword>
<reference evidence="6" key="1">
    <citation type="submission" date="2020-03" db="EMBL/GenBank/DDBJ databases">
        <title>Genome of Pelagibius litoralis DSM 21314T.</title>
        <authorList>
            <person name="Wang G."/>
        </authorList>
    </citation>
    <scope>NUCLEOTIDE SEQUENCE</scope>
    <source>
        <strain evidence="6">DSM 21314</strain>
    </source>
</reference>
<dbReference type="InterPro" id="IPR058163">
    <property type="entry name" value="LysR-type_TF_proteobact-type"/>
</dbReference>
<dbReference type="SUPFAM" id="SSF53850">
    <property type="entry name" value="Periplasmic binding protein-like II"/>
    <property type="match status" value="1"/>
</dbReference>
<dbReference type="InterPro" id="IPR005119">
    <property type="entry name" value="LysR_subst-bd"/>
</dbReference>
<name>A0A967C5H8_9PROT</name>
<gene>
    <name evidence="6" type="ORF">HBA54_09850</name>
</gene>
<dbReference type="GO" id="GO:0003700">
    <property type="term" value="F:DNA-binding transcription factor activity"/>
    <property type="evidence" value="ECO:0007669"/>
    <property type="project" value="InterPro"/>
</dbReference>
<comment type="similarity">
    <text evidence="1">Belongs to the LysR transcriptional regulatory family.</text>
</comment>
<evidence type="ECO:0000259" key="5">
    <source>
        <dbReference type="PROSITE" id="PS50931"/>
    </source>
</evidence>
<evidence type="ECO:0000256" key="2">
    <source>
        <dbReference type="ARBA" id="ARBA00023015"/>
    </source>
</evidence>
<keyword evidence="2" id="KW-0805">Transcription regulation</keyword>
<dbReference type="RefSeq" id="WP_167223948.1">
    <property type="nucleotide sequence ID" value="NZ_JAAQPH010000006.1"/>
</dbReference>
<feature type="domain" description="HTH lysR-type" evidence="5">
    <location>
        <begin position="1"/>
        <end position="58"/>
    </location>
</feature>
<dbReference type="SUPFAM" id="SSF46785">
    <property type="entry name" value="Winged helix' DNA-binding domain"/>
    <property type="match status" value="1"/>
</dbReference>
<evidence type="ECO:0000313" key="7">
    <source>
        <dbReference type="Proteomes" id="UP000761264"/>
    </source>
</evidence>